<evidence type="ECO:0000313" key="2">
    <source>
        <dbReference type="EMBL" id="OAG06387.1"/>
    </source>
</evidence>
<organism evidence="2 3">
    <name type="scientific">Paraphaeosphaeria sporulosa</name>
    <dbReference type="NCBI Taxonomy" id="1460663"/>
    <lineage>
        <taxon>Eukaryota</taxon>
        <taxon>Fungi</taxon>
        <taxon>Dikarya</taxon>
        <taxon>Ascomycota</taxon>
        <taxon>Pezizomycotina</taxon>
        <taxon>Dothideomycetes</taxon>
        <taxon>Pleosporomycetidae</taxon>
        <taxon>Pleosporales</taxon>
        <taxon>Massarineae</taxon>
        <taxon>Didymosphaeriaceae</taxon>
        <taxon>Paraphaeosphaeria</taxon>
    </lineage>
</organism>
<feature type="region of interest" description="Disordered" evidence="1">
    <location>
        <begin position="40"/>
        <end position="82"/>
    </location>
</feature>
<name>A0A177CHY1_9PLEO</name>
<accession>A0A177CHY1</accession>
<sequence length="122" mass="13187">MSAEEWAIAQGNSMPARVYSGTSERGLHAMSTWLFPVHSKPETRREHGTSYQGNMPSFWGRKRRPSANAGPPTAPIVHATPRPCGWAVPSAPERPSFRNTLRTIGGCNLALGPGRRATAAAH</sequence>
<proteinExistence type="predicted"/>
<dbReference type="RefSeq" id="XP_018036752.1">
    <property type="nucleotide sequence ID" value="XM_018187343.1"/>
</dbReference>
<dbReference type="AlphaFoldDB" id="A0A177CHY1"/>
<evidence type="ECO:0000313" key="3">
    <source>
        <dbReference type="Proteomes" id="UP000077069"/>
    </source>
</evidence>
<evidence type="ECO:0000256" key="1">
    <source>
        <dbReference type="SAM" id="MobiDB-lite"/>
    </source>
</evidence>
<reference evidence="2 3" key="1">
    <citation type="submission" date="2016-05" db="EMBL/GenBank/DDBJ databases">
        <title>Comparative analysis of secretome profiles of manganese(II)-oxidizing ascomycete fungi.</title>
        <authorList>
            <consortium name="DOE Joint Genome Institute"/>
            <person name="Zeiner C.A."/>
            <person name="Purvine S.O."/>
            <person name="Zink E.M."/>
            <person name="Wu S."/>
            <person name="Pasa-Tolic L."/>
            <person name="Chaput D.L."/>
            <person name="Haridas S."/>
            <person name="Grigoriev I.V."/>
            <person name="Santelli C.M."/>
            <person name="Hansel C.M."/>
        </authorList>
    </citation>
    <scope>NUCLEOTIDE SEQUENCE [LARGE SCALE GENOMIC DNA]</scope>
    <source>
        <strain evidence="2 3">AP3s5-JAC2a</strain>
    </source>
</reference>
<dbReference type="EMBL" id="KV441552">
    <property type="protein sequence ID" value="OAG06387.1"/>
    <property type="molecule type" value="Genomic_DNA"/>
</dbReference>
<protein>
    <submittedName>
        <fullName evidence="2">Uncharacterized protein</fullName>
    </submittedName>
</protein>
<gene>
    <name evidence="2" type="ORF">CC84DRAFT_762894</name>
</gene>
<dbReference type="Proteomes" id="UP000077069">
    <property type="component" value="Unassembled WGS sequence"/>
</dbReference>
<keyword evidence="3" id="KW-1185">Reference proteome</keyword>
<dbReference type="GeneID" id="28770829"/>
<dbReference type="InParanoid" id="A0A177CHY1"/>